<dbReference type="Proteomes" id="UP000767334">
    <property type="component" value="Unassembled WGS sequence"/>
</dbReference>
<organism evidence="7 8">
    <name type="scientific">Clostridium saudiense</name>
    <dbReference type="NCBI Taxonomy" id="1414720"/>
    <lineage>
        <taxon>Bacteria</taxon>
        <taxon>Bacillati</taxon>
        <taxon>Bacillota</taxon>
        <taxon>Clostridia</taxon>
        <taxon>Eubacteriales</taxon>
        <taxon>Clostridiaceae</taxon>
        <taxon>Clostridium</taxon>
    </lineage>
</organism>
<proteinExistence type="predicted"/>
<feature type="transmembrane region" description="Helical" evidence="5">
    <location>
        <begin position="128"/>
        <end position="147"/>
    </location>
</feature>
<feature type="transmembrane region" description="Helical" evidence="5">
    <location>
        <begin position="313"/>
        <end position="332"/>
    </location>
</feature>
<comment type="subcellular location">
    <subcellularLocation>
        <location evidence="1">Membrane</location>
        <topology evidence="1">Multi-pass membrane protein</topology>
    </subcellularLocation>
</comment>
<evidence type="ECO:0000313" key="7">
    <source>
        <dbReference type="EMBL" id="MBM6819488.1"/>
    </source>
</evidence>
<protein>
    <submittedName>
        <fullName evidence="7">FUSC family protein</fullName>
    </submittedName>
</protein>
<comment type="caution">
    <text evidence="7">The sequence shown here is derived from an EMBL/GenBank/DDBJ whole genome shotgun (WGS) entry which is preliminary data.</text>
</comment>
<feature type="domain" description="Integral membrane bound transporter" evidence="6">
    <location>
        <begin position="206"/>
        <end position="327"/>
    </location>
</feature>
<evidence type="ECO:0000259" key="6">
    <source>
        <dbReference type="Pfam" id="PF13515"/>
    </source>
</evidence>
<dbReference type="Pfam" id="PF13515">
    <property type="entry name" value="FUSC_2"/>
    <property type="match status" value="1"/>
</dbReference>
<keyword evidence="3 5" id="KW-1133">Transmembrane helix</keyword>
<keyword evidence="8" id="KW-1185">Reference proteome</keyword>
<feature type="transmembrane region" description="Helical" evidence="5">
    <location>
        <begin position="103"/>
        <end position="122"/>
    </location>
</feature>
<evidence type="ECO:0000313" key="8">
    <source>
        <dbReference type="Proteomes" id="UP000767334"/>
    </source>
</evidence>
<feature type="transmembrane region" description="Helical" evidence="5">
    <location>
        <begin position="249"/>
        <end position="277"/>
    </location>
</feature>
<feature type="transmembrane region" description="Helical" evidence="5">
    <location>
        <begin position="79"/>
        <end position="96"/>
    </location>
</feature>
<sequence>MKKKIISNTIIFLVILLFVNGFKIIFGSNNSLVGVTIIISILVLMQEDLTKSLSSNLIKLLFMNLISGVFSNIATHNMYLGLILNFSILLLIGYSLTSKLNKVMVVPFGLQYLFMLYTPVTGSDFTKRLVGLATGALLIMLVQLIIYKGSKNNKVEDNKVENTINNESNSFNEDKKENEYIKLFNKFNIHHVRGAYAIRIALLTTIAVFLVDYFNLAQGRWIVYTIFSLTELYSEHCRIRSKQRLQGTVIGIIIIMLLFTVIKDSAIRGLIVLLGGYLDTYTTNYRDKIICVTMSVVASVSLTNGTITTAIERVGYICVGIILALLADKLVFNKKLEYREKLI</sequence>
<dbReference type="InterPro" id="IPR049453">
    <property type="entry name" value="Memb_transporter_dom"/>
</dbReference>
<evidence type="ECO:0000256" key="4">
    <source>
        <dbReference type="ARBA" id="ARBA00023136"/>
    </source>
</evidence>
<reference evidence="7 8" key="1">
    <citation type="journal article" date="2021" name="Sci. Rep.">
        <title>The distribution of antibiotic resistance genes in chicken gut microbiota commensals.</title>
        <authorList>
            <person name="Juricova H."/>
            <person name="Matiasovicova J."/>
            <person name="Kubasova T."/>
            <person name="Cejkova D."/>
            <person name="Rychlik I."/>
        </authorList>
    </citation>
    <scope>NUCLEOTIDE SEQUENCE [LARGE SCALE GENOMIC DNA]</scope>
    <source>
        <strain evidence="7 8">An435</strain>
    </source>
</reference>
<dbReference type="RefSeq" id="WP_204572300.1">
    <property type="nucleotide sequence ID" value="NZ_JACJLL010000048.1"/>
</dbReference>
<keyword evidence="2 5" id="KW-0812">Transmembrane</keyword>
<feature type="transmembrane region" description="Helical" evidence="5">
    <location>
        <begin position="196"/>
        <end position="214"/>
    </location>
</feature>
<feature type="transmembrane region" description="Helical" evidence="5">
    <location>
        <begin position="57"/>
        <end position="73"/>
    </location>
</feature>
<evidence type="ECO:0000256" key="3">
    <source>
        <dbReference type="ARBA" id="ARBA00022989"/>
    </source>
</evidence>
<gene>
    <name evidence="7" type="ORF">H6A19_09085</name>
</gene>
<evidence type="ECO:0000256" key="2">
    <source>
        <dbReference type="ARBA" id="ARBA00022692"/>
    </source>
</evidence>
<name>A0ABS2FG44_9CLOT</name>
<keyword evidence="4 5" id="KW-0472">Membrane</keyword>
<feature type="transmembrane region" description="Helical" evidence="5">
    <location>
        <begin position="5"/>
        <end position="22"/>
    </location>
</feature>
<accession>A0ABS2FG44</accession>
<dbReference type="EMBL" id="JACJLL010000048">
    <property type="protein sequence ID" value="MBM6819488.1"/>
    <property type="molecule type" value="Genomic_DNA"/>
</dbReference>
<evidence type="ECO:0000256" key="1">
    <source>
        <dbReference type="ARBA" id="ARBA00004141"/>
    </source>
</evidence>
<evidence type="ECO:0000256" key="5">
    <source>
        <dbReference type="SAM" id="Phobius"/>
    </source>
</evidence>